<evidence type="ECO:0000313" key="2">
    <source>
        <dbReference type="EMBL" id="KAG5557564.1"/>
    </source>
</evidence>
<comment type="caution">
    <text evidence="2">The sequence shown here is derived from an EMBL/GenBank/DDBJ whole genome shotgun (WGS) entry which is preliminary data.</text>
</comment>
<dbReference type="Proteomes" id="UP000823749">
    <property type="component" value="Chromosome 3"/>
</dbReference>
<protein>
    <submittedName>
        <fullName evidence="2">Uncharacterized protein</fullName>
    </submittedName>
</protein>
<keyword evidence="1" id="KW-1133">Transmembrane helix</keyword>
<evidence type="ECO:0000256" key="1">
    <source>
        <dbReference type="SAM" id="Phobius"/>
    </source>
</evidence>
<keyword evidence="3" id="KW-1185">Reference proteome</keyword>
<name>A0AAV6KZ76_9ERIC</name>
<dbReference type="AlphaFoldDB" id="A0AAV6KZ76"/>
<sequence length="59" mass="7109">MVVSSYLRVQLRIQWFAELWRMLEPACVLGRPLNRQMRQSSYVRIGTCHLIFCYQFLLS</sequence>
<reference evidence="2" key="1">
    <citation type="submission" date="2020-08" db="EMBL/GenBank/DDBJ databases">
        <title>Plant Genome Project.</title>
        <authorList>
            <person name="Zhang R.-G."/>
        </authorList>
    </citation>
    <scope>NUCLEOTIDE SEQUENCE</scope>
    <source>
        <strain evidence="2">WSP0</strain>
        <tissue evidence="2">Leaf</tissue>
    </source>
</reference>
<organism evidence="2 3">
    <name type="scientific">Rhododendron griersonianum</name>
    <dbReference type="NCBI Taxonomy" id="479676"/>
    <lineage>
        <taxon>Eukaryota</taxon>
        <taxon>Viridiplantae</taxon>
        <taxon>Streptophyta</taxon>
        <taxon>Embryophyta</taxon>
        <taxon>Tracheophyta</taxon>
        <taxon>Spermatophyta</taxon>
        <taxon>Magnoliopsida</taxon>
        <taxon>eudicotyledons</taxon>
        <taxon>Gunneridae</taxon>
        <taxon>Pentapetalae</taxon>
        <taxon>asterids</taxon>
        <taxon>Ericales</taxon>
        <taxon>Ericaceae</taxon>
        <taxon>Ericoideae</taxon>
        <taxon>Rhodoreae</taxon>
        <taxon>Rhododendron</taxon>
    </lineage>
</organism>
<dbReference type="EMBL" id="JACTNZ010000003">
    <property type="protein sequence ID" value="KAG5557564.1"/>
    <property type="molecule type" value="Genomic_DNA"/>
</dbReference>
<gene>
    <name evidence="2" type="ORF">RHGRI_007716</name>
</gene>
<accession>A0AAV6KZ76</accession>
<feature type="transmembrane region" description="Helical" evidence="1">
    <location>
        <begin position="41"/>
        <end position="58"/>
    </location>
</feature>
<proteinExistence type="predicted"/>
<keyword evidence="1" id="KW-0812">Transmembrane</keyword>
<evidence type="ECO:0000313" key="3">
    <source>
        <dbReference type="Proteomes" id="UP000823749"/>
    </source>
</evidence>
<keyword evidence="1" id="KW-0472">Membrane</keyword>